<protein>
    <submittedName>
        <fullName evidence="1">Uncharacterized protein</fullName>
    </submittedName>
</protein>
<dbReference type="Proteomes" id="UP000185744">
    <property type="component" value="Unassembled WGS sequence"/>
</dbReference>
<sequence length="216" mass="25597">MSLTEDIKKKLDDYYYSEGIEKIEAAYLWSKDFNGLDRTSKLRYNSNSYFDSLKKDLDSICRQNGQRPQRVKKVTCCLIGSEFLELISELIKLRMIDLSKEGKKFAFLSPFIFHRAIEEISSFDKISRETSICERKEPRLDLDEFKFSYEITFDKDPIRDDEFGFKGIKELIEAGLFNACNCYEKVIIPTQSLEVWRNIHSIIKKNKRDMDKRDRF</sequence>
<dbReference type="InParanoid" id="A0A1Q6DXC6"/>
<gene>
    <name evidence="1" type="ORF">BTN85_1467</name>
</gene>
<dbReference type="AlphaFoldDB" id="A0A1Q6DXC6"/>
<evidence type="ECO:0000313" key="1">
    <source>
        <dbReference type="EMBL" id="OKY78962.1"/>
    </source>
</evidence>
<accession>A0A1Q6DXC6</accession>
<reference evidence="1" key="1">
    <citation type="submission" date="2016-12" db="EMBL/GenBank/DDBJ databases">
        <title>Discovery of methanogenic haloarchaea.</title>
        <authorList>
            <person name="Sorokin D.Y."/>
            <person name="Makarova K.S."/>
            <person name="Abbas B."/>
            <person name="Ferrer M."/>
            <person name="Golyshin P.N."/>
        </authorList>
    </citation>
    <scope>NUCLEOTIDE SEQUENCE [LARGE SCALE GENOMIC DNA]</scope>
    <source>
        <strain evidence="1">HMET1</strain>
    </source>
</reference>
<keyword evidence="2" id="KW-1185">Reference proteome</keyword>
<organism evidence="1 2">
    <name type="scientific">Methanohalarchaeum thermophilum</name>
    <dbReference type="NCBI Taxonomy" id="1903181"/>
    <lineage>
        <taxon>Archaea</taxon>
        <taxon>Methanobacteriati</taxon>
        <taxon>Methanobacteriota</taxon>
        <taxon>Methanonatronarchaeia</taxon>
        <taxon>Methanonatronarchaeales</taxon>
        <taxon>Methanonatronarchaeaceae</taxon>
        <taxon>Candidatus Methanohalarchaeum</taxon>
    </lineage>
</organism>
<name>A0A1Q6DXC6_METT1</name>
<comment type="caution">
    <text evidence="1">The sequence shown here is derived from an EMBL/GenBank/DDBJ whole genome shotgun (WGS) entry which is preliminary data.</text>
</comment>
<dbReference type="EMBL" id="MSDW01000001">
    <property type="protein sequence ID" value="OKY78962.1"/>
    <property type="molecule type" value="Genomic_DNA"/>
</dbReference>
<evidence type="ECO:0000313" key="2">
    <source>
        <dbReference type="Proteomes" id="UP000185744"/>
    </source>
</evidence>
<proteinExistence type="predicted"/>